<gene>
    <name evidence="2" type="ORF">GCM10011322_20530</name>
</gene>
<dbReference type="Proteomes" id="UP000600449">
    <property type="component" value="Unassembled WGS sequence"/>
</dbReference>
<dbReference type="RefSeq" id="WP_188912406.1">
    <property type="nucleotide sequence ID" value="NZ_BMMF01000005.1"/>
</dbReference>
<protein>
    <recommendedName>
        <fullName evidence="4">FlgN protein</fullName>
    </recommendedName>
</protein>
<reference evidence="2 3" key="1">
    <citation type="journal article" date="2014" name="Int. J. Syst. Evol. Microbiol.">
        <title>Complete genome sequence of Corynebacterium casei LMG S-19264T (=DSM 44701T), isolated from a smear-ripened cheese.</title>
        <authorList>
            <consortium name="US DOE Joint Genome Institute (JGI-PGF)"/>
            <person name="Walter F."/>
            <person name="Albersmeier A."/>
            <person name="Kalinowski J."/>
            <person name="Ruckert C."/>
        </authorList>
    </citation>
    <scope>NUCLEOTIDE SEQUENCE [LARGE SCALE GENOMIC DNA]</scope>
    <source>
        <strain evidence="2 3">CGMCC 1.9161</strain>
    </source>
</reference>
<comment type="caution">
    <text evidence="2">The sequence shown here is derived from an EMBL/GenBank/DDBJ whole genome shotgun (WGS) entry which is preliminary data.</text>
</comment>
<evidence type="ECO:0000313" key="3">
    <source>
        <dbReference type="Proteomes" id="UP000600449"/>
    </source>
</evidence>
<feature type="region of interest" description="Disordered" evidence="1">
    <location>
        <begin position="1"/>
        <end position="33"/>
    </location>
</feature>
<keyword evidence="3" id="KW-1185">Reference proteome</keyword>
<proteinExistence type="predicted"/>
<accession>A0A917Q7S7</accession>
<name>A0A917Q7S7_9HYPH</name>
<sequence length="190" mass="19799">MTDAALPAAQADPVLESATHESAAHESAATDEAAPEALLAAAAEPLPTALAPVLAPPVLNPDYGDATGMIAAIDRLEAVLEHETAAIGRLSTGEMKDLNRRKSLCLLEFTRAARPLAEQTVSEVLRDRLGRLRDAIARNQAVLTTHLDAVREIAATIAGAMEARDSDGTYAERPVPVRVGAPAAGGSARR</sequence>
<evidence type="ECO:0008006" key="4">
    <source>
        <dbReference type="Google" id="ProtNLM"/>
    </source>
</evidence>
<dbReference type="EMBL" id="BMMF01000005">
    <property type="protein sequence ID" value="GGK33756.1"/>
    <property type="molecule type" value="Genomic_DNA"/>
</dbReference>
<evidence type="ECO:0000256" key="1">
    <source>
        <dbReference type="SAM" id="MobiDB-lite"/>
    </source>
</evidence>
<evidence type="ECO:0000313" key="2">
    <source>
        <dbReference type="EMBL" id="GGK33756.1"/>
    </source>
</evidence>
<organism evidence="2 3">
    <name type="scientific">Salinarimonas ramus</name>
    <dbReference type="NCBI Taxonomy" id="690164"/>
    <lineage>
        <taxon>Bacteria</taxon>
        <taxon>Pseudomonadati</taxon>
        <taxon>Pseudomonadota</taxon>
        <taxon>Alphaproteobacteria</taxon>
        <taxon>Hyphomicrobiales</taxon>
        <taxon>Salinarimonadaceae</taxon>
        <taxon>Salinarimonas</taxon>
    </lineage>
</organism>
<dbReference type="AlphaFoldDB" id="A0A917Q7S7"/>